<sequence length="465" mass="51052">MKKKGYLLLGLIMAVGLTACGNNKSGSETNSPVKEGNESQQASPSDKGGKDADPIVVRFNINNDEISTEQIKQFEDDNPGIKIQREDTDATKLAAQLATGEAPDIIRISGVNDTPSYVIRGIAMDLTPFIQKSSIIREDDLGPATNVFRFDGKVQGQGPIYGIPKDWSPDYTVWYNKKLFEAAGVPIPDASQPMTWKELFELSKKLTITEGDTIKQFGLGILGKSEADLPWLMTYLLSKGVTLSSSDFSSIDYDKPEVKEGLGLWVDAVKANVGPNQINQDKAAWGGEIFLTDRAAMMLSGYWFSGLLRNDEHTKTHLDDFGMLPAPIAEGGKRVSPTGSATGAIINKATKHPEETWKVYEWYFGGKLAEERAKGGWGVPAMKHLVEMLPQTTEFDKQAFKVLQGELNYSNDVLEVNPYLLNGDALLKKHLTPVYFGKSMLDEAMKQLNKDASTLLKEGMSAAQK</sequence>
<evidence type="ECO:0000313" key="3">
    <source>
        <dbReference type="EMBL" id="MEQ4484357.1"/>
    </source>
</evidence>
<dbReference type="InterPro" id="IPR006059">
    <property type="entry name" value="SBP"/>
</dbReference>
<proteinExistence type="predicted"/>
<dbReference type="Gene3D" id="3.40.190.10">
    <property type="entry name" value="Periplasmic binding protein-like II"/>
    <property type="match status" value="1"/>
</dbReference>
<gene>
    <name evidence="3" type="ORF">QJS35_18325</name>
</gene>
<dbReference type="InterPro" id="IPR050490">
    <property type="entry name" value="Bact_solute-bd_prot1"/>
</dbReference>
<evidence type="ECO:0000313" key="4">
    <source>
        <dbReference type="Proteomes" id="UP001493487"/>
    </source>
</evidence>
<feature type="region of interest" description="Disordered" evidence="1">
    <location>
        <begin position="24"/>
        <end position="53"/>
    </location>
</feature>
<dbReference type="PANTHER" id="PTHR43649:SF12">
    <property type="entry name" value="DIACETYLCHITOBIOSE BINDING PROTEIN DASA"/>
    <property type="match status" value="1"/>
</dbReference>
<dbReference type="SUPFAM" id="SSF53850">
    <property type="entry name" value="Periplasmic binding protein-like II"/>
    <property type="match status" value="1"/>
</dbReference>
<feature type="chain" id="PRO_5047339881" evidence="2">
    <location>
        <begin position="20"/>
        <end position="465"/>
    </location>
</feature>
<feature type="compositionally biased region" description="Polar residues" evidence="1">
    <location>
        <begin position="24"/>
        <end position="44"/>
    </location>
</feature>
<dbReference type="PROSITE" id="PS51257">
    <property type="entry name" value="PROKAR_LIPOPROTEIN"/>
    <property type="match status" value="1"/>
</dbReference>
<dbReference type="PANTHER" id="PTHR43649">
    <property type="entry name" value="ARABINOSE-BINDING PROTEIN-RELATED"/>
    <property type="match status" value="1"/>
</dbReference>
<evidence type="ECO:0000256" key="2">
    <source>
        <dbReference type="SAM" id="SignalP"/>
    </source>
</evidence>
<dbReference type="RefSeq" id="WP_232186735.1">
    <property type="nucleotide sequence ID" value="NZ_JAIOAP010000009.1"/>
</dbReference>
<dbReference type="Pfam" id="PF01547">
    <property type="entry name" value="SBP_bac_1"/>
    <property type="match status" value="1"/>
</dbReference>
<keyword evidence="2" id="KW-0732">Signal</keyword>
<name>A0ABV1KXX4_9BACL</name>
<dbReference type="Proteomes" id="UP001493487">
    <property type="component" value="Unassembled WGS sequence"/>
</dbReference>
<organism evidence="3 4">
    <name type="scientific">Cohnella silvisoli</name>
    <dbReference type="NCBI Taxonomy" id="2873699"/>
    <lineage>
        <taxon>Bacteria</taxon>
        <taxon>Bacillati</taxon>
        <taxon>Bacillota</taxon>
        <taxon>Bacilli</taxon>
        <taxon>Bacillales</taxon>
        <taxon>Paenibacillaceae</taxon>
        <taxon>Cohnella</taxon>
    </lineage>
</organism>
<reference evidence="3 4" key="1">
    <citation type="journal article" date="2023" name="Genome Announc.">
        <title>Pan-Genome Analyses of the Genus Cohnella and Proposal of the Novel Species Cohnella silvisoli sp. nov., Isolated from Forest Soil.</title>
        <authorList>
            <person name="Wang C."/>
            <person name="Mao L."/>
            <person name="Bao G."/>
            <person name="Zhu H."/>
        </authorList>
    </citation>
    <scope>NUCLEOTIDE SEQUENCE [LARGE SCALE GENOMIC DNA]</scope>
    <source>
        <strain evidence="3 4">NL03-T5-1</strain>
    </source>
</reference>
<evidence type="ECO:0000256" key="1">
    <source>
        <dbReference type="SAM" id="MobiDB-lite"/>
    </source>
</evidence>
<dbReference type="CDD" id="cd13585">
    <property type="entry name" value="PBP2_TMBP_like"/>
    <property type="match status" value="1"/>
</dbReference>
<protein>
    <submittedName>
        <fullName evidence="3">Sugar ABC transporter substrate-binding protein</fullName>
    </submittedName>
</protein>
<keyword evidence="4" id="KW-1185">Reference proteome</keyword>
<dbReference type="EMBL" id="JASKHM010000010">
    <property type="protein sequence ID" value="MEQ4484357.1"/>
    <property type="molecule type" value="Genomic_DNA"/>
</dbReference>
<feature type="signal peptide" evidence="2">
    <location>
        <begin position="1"/>
        <end position="19"/>
    </location>
</feature>
<comment type="caution">
    <text evidence="3">The sequence shown here is derived from an EMBL/GenBank/DDBJ whole genome shotgun (WGS) entry which is preliminary data.</text>
</comment>
<accession>A0ABV1KXX4</accession>